<dbReference type="GeneID" id="20253253"/>
<evidence type="ECO:0000256" key="1">
    <source>
        <dbReference type="ARBA" id="ARBA00004173"/>
    </source>
</evidence>
<dbReference type="AlphaFoldDB" id="V4A9C0"/>
<feature type="non-terminal residue" evidence="5">
    <location>
        <position position="1"/>
    </location>
</feature>
<dbReference type="GO" id="GO:0005762">
    <property type="term" value="C:mitochondrial large ribosomal subunit"/>
    <property type="evidence" value="ECO:0007669"/>
    <property type="project" value="TreeGrafter"/>
</dbReference>
<dbReference type="RefSeq" id="XP_009048708.1">
    <property type="nucleotide sequence ID" value="XM_009050460.1"/>
</dbReference>
<dbReference type="Pfam" id="PF07147">
    <property type="entry name" value="PDCD9"/>
    <property type="match status" value="1"/>
</dbReference>
<keyword evidence="4" id="KW-0687">Ribonucleoprotein</keyword>
<gene>
    <name evidence="5" type="ORF">LOTGIDRAFT_98700</name>
</gene>
<accession>V4A9C0</accession>
<dbReference type="InterPro" id="IPR039982">
    <property type="entry name" value="Ribosomal_mL65"/>
</dbReference>
<dbReference type="KEGG" id="lgi:LOTGIDRAFT_98700"/>
<proteinExistence type="predicted"/>
<dbReference type="EMBL" id="KB200701">
    <property type="protein sequence ID" value="ESP00589.1"/>
    <property type="molecule type" value="Genomic_DNA"/>
</dbReference>
<reference evidence="5 6" key="1">
    <citation type="journal article" date="2013" name="Nature">
        <title>Insights into bilaterian evolution from three spiralian genomes.</title>
        <authorList>
            <person name="Simakov O."/>
            <person name="Marletaz F."/>
            <person name="Cho S.J."/>
            <person name="Edsinger-Gonzales E."/>
            <person name="Havlak P."/>
            <person name="Hellsten U."/>
            <person name="Kuo D.H."/>
            <person name="Larsson T."/>
            <person name="Lv J."/>
            <person name="Arendt D."/>
            <person name="Savage R."/>
            <person name="Osoegawa K."/>
            <person name="de Jong P."/>
            <person name="Grimwood J."/>
            <person name="Chapman J.A."/>
            <person name="Shapiro H."/>
            <person name="Aerts A."/>
            <person name="Otillar R.P."/>
            <person name="Terry A.Y."/>
            <person name="Boore J.L."/>
            <person name="Grigoriev I.V."/>
            <person name="Lindberg D.R."/>
            <person name="Seaver E.C."/>
            <person name="Weisblat D.A."/>
            <person name="Putnam N.H."/>
            <person name="Rokhsar D.S."/>
        </authorList>
    </citation>
    <scope>NUCLEOTIDE SEQUENCE [LARGE SCALE GENOMIC DNA]</scope>
</reference>
<dbReference type="HOGENOM" id="CLU_2009643_0_0_1"/>
<evidence type="ECO:0000256" key="4">
    <source>
        <dbReference type="ARBA" id="ARBA00023274"/>
    </source>
</evidence>
<sequence>LRKFSSEVIEDMKLGFAVANSFTWLLGQAYYQGFHHLCDITYPLATQTVLTDGKAFSFYAYQLNTIELGKQNNCNPYQNICWHKKEQNLYEKVEDGKVIGLNDNVCELILKVLLRKTQNRGINM</sequence>
<evidence type="ECO:0000313" key="6">
    <source>
        <dbReference type="Proteomes" id="UP000030746"/>
    </source>
</evidence>
<evidence type="ECO:0000256" key="2">
    <source>
        <dbReference type="ARBA" id="ARBA00022980"/>
    </source>
</evidence>
<dbReference type="OrthoDB" id="6041973at2759"/>
<name>V4A9C0_LOTGI</name>
<feature type="non-terminal residue" evidence="5">
    <location>
        <position position="124"/>
    </location>
</feature>
<dbReference type="STRING" id="225164.V4A9C0"/>
<dbReference type="PANTHER" id="PTHR13014">
    <property type="entry name" value="MITOCHONDRIAL 28S RIBOSOMAL PROTEIN S30/P52 PRO-APOTOTIC PROTEIN"/>
    <property type="match status" value="1"/>
</dbReference>
<dbReference type="GO" id="GO:0006412">
    <property type="term" value="P:translation"/>
    <property type="evidence" value="ECO:0007669"/>
    <property type="project" value="InterPro"/>
</dbReference>
<keyword evidence="3" id="KW-0496">Mitochondrion</keyword>
<evidence type="ECO:0000256" key="3">
    <source>
        <dbReference type="ARBA" id="ARBA00023128"/>
    </source>
</evidence>
<organism evidence="5 6">
    <name type="scientific">Lottia gigantea</name>
    <name type="common">Giant owl limpet</name>
    <dbReference type="NCBI Taxonomy" id="225164"/>
    <lineage>
        <taxon>Eukaryota</taxon>
        <taxon>Metazoa</taxon>
        <taxon>Spiralia</taxon>
        <taxon>Lophotrochozoa</taxon>
        <taxon>Mollusca</taxon>
        <taxon>Gastropoda</taxon>
        <taxon>Patellogastropoda</taxon>
        <taxon>Lottioidea</taxon>
        <taxon>Lottiidae</taxon>
        <taxon>Lottia</taxon>
    </lineage>
</organism>
<keyword evidence="2" id="KW-0689">Ribosomal protein</keyword>
<comment type="subcellular location">
    <subcellularLocation>
        <location evidence="1">Mitochondrion</location>
    </subcellularLocation>
</comment>
<dbReference type="Proteomes" id="UP000030746">
    <property type="component" value="Unassembled WGS sequence"/>
</dbReference>
<evidence type="ECO:0000313" key="5">
    <source>
        <dbReference type="EMBL" id="ESP00589.1"/>
    </source>
</evidence>
<dbReference type="InterPro" id="IPR010793">
    <property type="entry name" value="Ribosomal_mL37/mL65"/>
</dbReference>
<keyword evidence="6" id="KW-1185">Reference proteome</keyword>
<dbReference type="CTD" id="20253253"/>
<dbReference type="PANTHER" id="PTHR13014:SF3">
    <property type="entry name" value="LARGE RIBOSOMAL SUBUNIT PROTEIN ML65"/>
    <property type="match status" value="1"/>
</dbReference>
<protein>
    <submittedName>
        <fullName evidence="5">Uncharacterized protein</fullName>
    </submittedName>
</protein>
<dbReference type="GO" id="GO:0003735">
    <property type="term" value="F:structural constituent of ribosome"/>
    <property type="evidence" value="ECO:0007669"/>
    <property type="project" value="InterPro"/>
</dbReference>